<evidence type="ECO:0000313" key="3">
    <source>
        <dbReference type="Proteomes" id="UP000597338"/>
    </source>
</evidence>
<gene>
    <name evidence="2" type="ORF">GCM10011386_31730</name>
</gene>
<keyword evidence="3" id="KW-1185">Reference proteome</keyword>
<proteinExistence type="predicted"/>
<reference evidence="3" key="1">
    <citation type="journal article" date="2019" name="Int. J. Syst. Evol. Microbiol.">
        <title>The Global Catalogue of Microorganisms (GCM) 10K type strain sequencing project: providing services to taxonomists for standard genome sequencing and annotation.</title>
        <authorList>
            <consortium name="The Broad Institute Genomics Platform"/>
            <consortium name="The Broad Institute Genome Sequencing Center for Infectious Disease"/>
            <person name="Wu L."/>
            <person name="Ma J."/>
        </authorList>
    </citation>
    <scope>NUCLEOTIDE SEQUENCE [LARGE SCALE GENOMIC DNA]</scope>
    <source>
        <strain evidence="3">CGMCC 1.15342</strain>
    </source>
</reference>
<dbReference type="RefSeq" id="WP_188752435.1">
    <property type="nucleotide sequence ID" value="NZ_BMIK01000012.1"/>
</dbReference>
<sequence>MLNYGKVLLLFIACLPMRVMAQQHPHYTMYMANNFVLNPALAGIESYTDLKLAARSQWTGIADAPKTIYATVNSPLNAQDPRKNRIGIGGKVIADQTGPISLSSAELNGAYHLPLNQTYRLSFGVGAGVNYHRLDVQKVQLDDPSDPLYNQGDFKQLTPAVSAGLWFYSEDVYVGISVQNLLENDFGFSETENLRMPIRRHYFATAGYRFAFSDFYLTPSAMLKFVSPAPMAYDVNLKGQFSDTFWAGLTWRHRNGVAAMAGFFISSTLNVAYAYDFVDADLRRHSMGSHEIILGININNQWGPKCPTIVW</sequence>
<evidence type="ECO:0000313" key="2">
    <source>
        <dbReference type="EMBL" id="GGC37289.1"/>
    </source>
</evidence>
<dbReference type="InterPro" id="IPR019861">
    <property type="entry name" value="PorP/SprF_Bacteroidetes"/>
</dbReference>
<keyword evidence="1" id="KW-0732">Signal</keyword>
<dbReference type="EMBL" id="BMIK01000012">
    <property type="protein sequence ID" value="GGC37289.1"/>
    <property type="molecule type" value="Genomic_DNA"/>
</dbReference>
<evidence type="ECO:0008006" key="4">
    <source>
        <dbReference type="Google" id="ProtNLM"/>
    </source>
</evidence>
<feature type="chain" id="PRO_5045278263" description="Type IX secretion system membrane protein PorP/SprF" evidence="1">
    <location>
        <begin position="22"/>
        <end position="311"/>
    </location>
</feature>
<organism evidence="2 3">
    <name type="scientific">Parapedobacter defluvii</name>
    <dbReference type="NCBI Taxonomy" id="2045106"/>
    <lineage>
        <taxon>Bacteria</taxon>
        <taxon>Pseudomonadati</taxon>
        <taxon>Bacteroidota</taxon>
        <taxon>Sphingobacteriia</taxon>
        <taxon>Sphingobacteriales</taxon>
        <taxon>Sphingobacteriaceae</taxon>
        <taxon>Parapedobacter</taxon>
    </lineage>
</organism>
<feature type="signal peptide" evidence="1">
    <location>
        <begin position="1"/>
        <end position="21"/>
    </location>
</feature>
<name>A0ABQ1M9T6_9SPHI</name>
<comment type="caution">
    <text evidence="2">The sequence shown here is derived from an EMBL/GenBank/DDBJ whole genome shotgun (WGS) entry which is preliminary data.</text>
</comment>
<dbReference type="Proteomes" id="UP000597338">
    <property type="component" value="Unassembled WGS sequence"/>
</dbReference>
<protein>
    <recommendedName>
        <fullName evidence="4">Type IX secretion system membrane protein PorP/SprF</fullName>
    </recommendedName>
</protein>
<dbReference type="Pfam" id="PF11751">
    <property type="entry name" value="PorP_SprF"/>
    <property type="match status" value="1"/>
</dbReference>
<evidence type="ECO:0000256" key="1">
    <source>
        <dbReference type="SAM" id="SignalP"/>
    </source>
</evidence>
<accession>A0ABQ1M9T6</accession>
<dbReference type="NCBIfam" id="TIGR03519">
    <property type="entry name" value="T9SS_PorP_fam"/>
    <property type="match status" value="1"/>
</dbReference>